<organism evidence="3 4">
    <name type="scientific">Actinomyces ruminis</name>
    <dbReference type="NCBI Taxonomy" id="1937003"/>
    <lineage>
        <taxon>Bacteria</taxon>
        <taxon>Bacillati</taxon>
        <taxon>Actinomycetota</taxon>
        <taxon>Actinomycetes</taxon>
        <taxon>Actinomycetales</taxon>
        <taxon>Actinomycetaceae</taxon>
        <taxon>Actinomyces</taxon>
    </lineage>
</organism>
<protein>
    <recommendedName>
        <fullName evidence="2">Septum formation-related domain-containing protein</fullName>
    </recommendedName>
</protein>
<name>A0ABX4MCX6_9ACTO</name>
<dbReference type="InterPro" id="IPR026004">
    <property type="entry name" value="Septum_form"/>
</dbReference>
<dbReference type="EMBL" id="MTPX02000021">
    <property type="protein sequence ID" value="PHP53354.1"/>
    <property type="molecule type" value="Genomic_DNA"/>
</dbReference>
<evidence type="ECO:0000313" key="3">
    <source>
        <dbReference type="EMBL" id="PHP53354.1"/>
    </source>
</evidence>
<feature type="region of interest" description="Disordered" evidence="1">
    <location>
        <begin position="1"/>
        <end position="38"/>
    </location>
</feature>
<evidence type="ECO:0000256" key="1">
    <source>
        <dbReference type="SAM" id="MobiDB-lite"/>
    </source>
</evidence>
<evidence type="ECO:0000313" key="4">
    <source>
        <dbReference type="Proteomes" id="UP000194577"/>
    </source>
</evidence>
<feature type="compositionally biased region" description="Gly residues" evidence="1">
    <location>
        <begin position="1"/>
        <end position="12"/>
    </location>
</feature>
<dbReference type="Proteomes" id="UP000194577">
    <property type="component" value="Unassembled WGS sequence"/>
</dbReference>
<feature type="region of interest" description="Disordered" evidence="1">
    <location>
        <begin position="69"/>
        <end position="160"/>
    </location>
</feature>
<feature type="compositionally biased region" description="Low complexity" evidence="1">
    <location>
        <begin position="148"/>
        <end position="160"/>
    </location>
</feature>
<comment type="caution">
    <text evidence="3">The sequence shown here is derived from an EMBL/GenBank/DDBJ whole genome shotgun (WGS) entry which is preliminary data.</text>
</comment>
<gene>
    <name evidence="3" type="ORF">BW737_003330</name>
</gene>
<feature type="compositionally biased region" description="Basic residues" evidence="1">
    <location>
        <begin position="106"/>
        <end position="121"/>
    </location>
</feature>
<dbReference type="Pfam" id="PF13845">
    <property type="entry name" value="Septum_form"/>
    <property type="match status" value="1"/>
</dbReference>
<keyword evidence="4" id="KW-1185">Reference proteome</keyword>
<evidence type="ECO:0000259" key="2">
    <source>
        <dbReference type="Pfam" id="PF13845"/>
    </source>
</evidence>
<reference evidence="3 4" key="1">
    <citation type="submission" date="2017-10" db="EMBL/GenBank/DDBJ databases">
        <title>Draft genome sequence of cellulolytic Actinomyces sp CtC72 isolated from cattle rumen fluid.</title>
        <authorList>
            <person name="Joshi A.J."/>
            <person name="Vasudevan G."/>
            <person name="Lanjekar V.B."/>
            <person name="Hivarkar S."/>
            <person name="Engineer A."/>
            <person name="Pore S.D."/>
            <person name="Dhakephalkar P.K."/>
            <person name="Dagar S."/>
        </authorList>
    </citation>
    <scope>NUCLEOTIDE SEQUENCE [LARGE SCALE GENOMIC DNA]</scope>
    <source>
        <strain evidence="4">CtC72</strain>
    </source>
</reference>
<sequence length="267" mass="28265">MSGARGAGGRVGGSAMADPAGTPTDPAGAVSMSRQPHTGTFPLPYQCVSALRHASSPHRAYRPRRATACLGSSGMPRHHDGARHARGNPVGVRHTQSKRAAPGSPRHPHHTDRVRHGHRGRRLPDLHHARRAGRRDAETLNTQTPEPSASQSAGATADAAEPGTVSSVNLVDCAAPHLYEVYAEGAIAADAFPDGGLMEQYVADICYDAFENYVGTSYDDAYAQGRYAVTSLRPTQRTWEQGDRRVSCLLTSVDGGELTGSARGADN</sequence>
<feature type="domain" description="Septum formation-related" evidence="2">
    <location>
        <begin position="158"/>
        <end position="257"/>
    </location>
</feature>
<accession>A0ABX4MCX6</accession>
<proteinExistence type="predicted"/>